<dbReference type="Pfam" id="PF01451">
    <property type="entry name" value="LMWPc"/>
    <property type="match status" value="1"/>
</dbReference>
<dbReference type="EMBL" id="JADEXG010000013">
    <property type="protein sequence ID" value="MBE9077172.1"/>
    <property type="molecule type" value="Genomic_DNA"/>
</dbReference>
<feature type="domain" description="Phosphotyrosine protein phosphatase I" evidence="2">
    <location>
        <begin position="2"/>
        <end position="128"/>
    </location>
</feature>
<dbReference type="AlphaFoldDB" id="A0A8J7AWJ6"/>
<dbReference type="GO" id="GO:0046685">
    <property type="term" value="P:response to arsenic-containing substance"/>
    <property type="evidence" value="ECO:0007669"/>
    <property type="project" value="UniProtKB-KW"/>
</dbReference>
<dbReference type="NCBIfam" id="TIGR02689">
    <property type="entry name" value="ars_reduc_gluta"/>
    <property type="match status" value="1"/>
</dbReference>
<accession>A0A8J7AWJ6</accession>
<evidence type="ECO:0000313" key="3">
    <source>
        <dbReference type="EMBL" id="MBE9077172.1"/>
    </source>
</evidence>
<evidence type="ECO:0000259" key="2">
    <source>
        <dbReference type="SMART" id="SM00226"/>
    </source>
</evidence>
<protein>
    <submittedName>
        <fullName evidence="3">Arsenate reductase, glutathione/glutaredoxin type</fullName>
    </submittedName>
</protein>
<dbReference type="CDD" id="cd16345">
    <property type="entry name" value="LMWP_ArsC"/>
    <property type="match status" value="1"/>
</dbReference>
<dbReference type="PANTHER" id="PTHR43428:SF1">
    <property type="entry name" value="ARSENATE REDUCTASE"/>
    <property type="match status" value="1"/>
</dbReference>
<dbReference type="SUPFAM" id="SSF52788">
    <property type="entry name" value="Phosphotyrosine protein phosphatases I"/>
    <property type="match status" value="1"/>
</dbReference>
<dbReference type="RefSeq" id="WP_193905833.1">
    <property type="nucleotide sequence ID" value="NZ_JADEXG010000013.1"/>
</dbReference>
<dbReference type="Gene3D" id="3.40.50.2300">
    <property type="match status" value="1"/>
</dbReference>
<dbReference type="SMART" id="SM00226">
    <property type="entry name" value="LMWPc"/>
    <property type="match status" value="1"/>
</dbReference>
<dbReference type="InterPro" id="IPR014062">
    <property type="entry name" value="Arsenate_reductase_gluta"/>
</dbReference>
<proteinExistence type="predicted"/>
<name>A0A8J7AWJ6_9CYAN</name>
<keyword evidence="1" id="KW-0059">Arsenical resistance</keyword>
<dbReference type="InterPro" id="IPR023485">
    <property type="entry name" value="Ptyr_pPase"/>
</dbReference>
<sequence>MKRVMFVCRKNSARSQIAEGFAKTLGAGKIAVTSSGLEASQVRPEAIATMKEVGIDISDQTSNALSEFSPENFDAVISLCGCGVNLPPEWVTREYFDDWQLDDPAEQPEIFPRVRDEVKTRVESLIAKLSPEAATA</sequence>
<reference evidence="3" key="1">
    <citation type="submission" date="2020-10" db="EMBL/GenBank/DDBJ databases">
        <authorList>
            <person name="Castelo-Branco R."/>
            <person name="Eusebio N."/>
            <person name="Adriana R."/>
            <person name="Vieira A."/>
            <person name="Brugerolle De Fraissinette N."/>
            <person name="Rezende De Castro R."/>
            <person name="Schneider M.P."/>
            <person name="Vasconcelos V."/>
            <person name="Leao P.N."/>
        </authorList>
    </citation>
    <scope>NUCLEOTIDE SEQUENCE</scope>
    <source>
        <strain evidence="3">LEGE 07310</strain>
    </source>
</reference>
<comment type="caution">
    <text evidence="3">The sequence shown here is derived from an EMBL/GenBank/DDBJ whole genome shotgun (WGS) entry which is preliminary data.</text>
</comment>
<dbReference type="PANTHER" id="PTHR43428">
    <property type="entry name" value="ARSENATE REDUCTASE"/>
    <property type="match status" value="1"/>
</dbReference>
<dbReference type="GO" id="GO:0008794">
    <property type="term" value="F:arsenate reductase (glutaredoxin) activity"/>
    <property type="evidence" value="ECO:0007669"/>
    <property type="project" value="InterPro"/>
</dbReference>
<organism evidence="3 4">
    <name type="scientific">Vasconcelosia minhoensis LEGE 07310</name>
    <dbReference type="NCBI Taxonomy" id="915328"/>
    <lineage>
        <taxon>Bacteria</taxon>
        <taxon>Bacillati</taxon>
        <taxon>Cyanobacteriota</taxon>
        <taxon>Cyanophyceae</taxon>
        <taxon>Nodosilineales</taxon>
        <taxon>Cymatolegaceae</taxon>
        <taxon>Vasconcelosia</taxon>
        <taxon>Vasconcelosia minhoensis</taxon>
    </lineage>
</organism>
<gene>
    <name evidence="3" type="primary">arsC</name>
    <name evidence="3" type="ORF">IQ241_07665</name>
</gene>
<evidence type="ECO:0000256" key="1">
    <source>
        <dbReference type="ARBA" id="ARBA00022849"/>
    </source>
</evidence>
<keyword evidence="4" id="KW-1185">Reference proteome</keyword>
<dbReference type="Proteomes" id="UP000636505">
    <property type="component" value="Unassembled WGS sequence"/>
</dbReference>
<dbReference type="InterPro" id="IPR036196">
    <property type="entry name" value="Ptyr_pPase_sf"/>
</dbReference>
<evidence type="ECO:0000313" key="4">
    <source>
        <dbReference type="Proteomes" id="UP000636505"/>
    </source>
</evidence>